<keyword evidence="3" id="KW-0227">DNA damage</keyword>
<dbReference type="GO" id="GO:0003684">
    <property type="term" value="F:damaged DNA binding"/>
    <property type="evidence" value="ECO:0007669"/>
    <property type="project" value="InterPro"/>
</dbReference>
<dbReference type="FunFam" id="1.10.8.50:FF:000009">
    <property type="entry name" value="Formamidopyrimidine-DNA glycosylase"/>
    <property type="match status" value="1"/>
</dbReference>
<proteinExistence type="inferred from homology"/>
<dbReference type="GO" id="GO:0006284">
    <property type="term" value="P:base-excision repair"/>
    <property type="evidence" value="ECO:0007669"/>
    <property type="project" value="InterPro"/>
</dbReference>
<keyword evidence="6" id="KW-0234">DNA repair</keyword>
<protein>
    <recommendedName>
        <fullName evidence="11">Formamidopyrimidine-DNA glycosylase catalytic domain-containing protein</fullName>
    </recommendedName>
</protein>
<dbReference type="HOGENOM" id="CLU_038423_0_1_1"/>
<dbReference type="SUPFAM" id="SSF81624">
    <property type="entry name" value="N-terminal domain of MutM-like DNA repair proteins"/>
    <property type="match status" value="1"/>
</dbReference>
<dbReference type="PANTHER" id="PTHR22993">
    <property type="entry name" value="FORMAMIDOPYRIMIDINE-DNA GLYCOSYLASE"/>
    <property type="match status" value="1"/>
</dbReference>
<keyword evidence="4" id="KW-0378">Hydrolase</keyword>
<keyword evidence="13" id="KW-1185">Reference proteome</keyword>
<evidence type="ECO:0000256" key="9">
    <source>
        <dbReference type="ARBA" id="ARBA00023295"/>
    </source>
</evidence>
<keyword evidence="9" id="KW-0326">Glycosidase</keyword>
<keyword evidence="8" id="KW-0511">Multifunctional enzyme</keyword>
<evidence type="ECO:0000313" key="12">
    <source>
        <dbReference type="EMBL" id="ETW87707.1"/>
    </source>
</evidence>
<dbReference type="GO" id="GO:0008270">
    <property type="term" value="F:zinc ion binding"/>
    <property type="evidence" value="ECO:0007669"/>
    <property type="project" value="InterPro"/>
</dbReference>
<evidence type="ECO:0000259" key="11">
    <source>
        <dbReference type="PROSITE" id="PS51068"/>
    </source>
</evidence>
<dbReference type="CDD" id="cd08972">
    <property type="entry name" value="PF_Nei_N"/>
    <property type="match status" value="1"/>
</dbReference>
<dbReference type="GO" id="GO:0005634">
    <property type="term" value="C:nucleus"/>
    <property type="evidence" value="ECO:0007669"/>
    <property type="project" value="TreeGrafter"/>
</dbReference>
<evidence type="ECO:0000256" key="5">
    <source>
        <dbReference type="ARBA" id="ARBA00023125"/>
    </source>
</evidence>
<dbReference type="OrthoDB" id="444592at2759"/>
<dbReference type="Gene3D" id="3.20.190.10">
    <property type="entry name" value="MutM-like, N-terminal"/>
    <property type="match status" value="1"/>
</dbReference>
<dbReference type="InterPro" id="IPR012319">
    <property type="entry name" value="FPG_cat"/>
</dbReference>
<evidence type="ECO:0000256" key="1">
    <source>
        <dbReference type="ARBA" id="ARBA00001668"/>
    </source>
</evidence>
<dbReference type="STRING" id="747525.W4KPH0"/>
<dbReference type="InterPro" id="IPR015886">
    <property type="entry name" value="H2TH_FPG"/>
</dbReference>
<dbReference type="SMART" id="SM00898">
    <property type="entry name" value="Fapy_DNA_glyco"/>
    <property type="match status" value="1"/>
</dbReference>
<comment type="similarity">
    <text evidence="2">Belongs to the FPG family.</text>
</comment>
<keyword evidence="7" id="KW-0456">Lyase</keyword>
<dbReference type="GO" id="GO:0016829">
    <property type="term" value="F:lyase activity"/>
    <property type="evidence" value="ECO:0007669"/>
    <property type="project" value="UniProtKB-KW"/>
</dbReference>
<name>W4KPH0_HETIT</name>
<dbReference type="InterPro" id="IPR010979">
    <property type="entry name" value="Ribosomal_uS13-like_H2TH"/>
</dbReference>
<dbReference type="GO" id="GO:0008534">
    <property type="term" value="F:oxidized purine nucleobase lesion DNA N-glycosylase activity"/>
    <property type="evidence" value="ECO:0007669"/>
    <property type="project" value="UniProtKB-EC"/>
</dbReference>
<evidence type="ECO:0000256" key="7">
    <source>
        <dbReference type="ARBA" id="ARBA00023239"/>
    </source>
</evidence>
<keyword evidence="5" id="KW-0238">DNA-binding</keyword>
<gene>
    <name evidence="12" type="ORF">HETIRDRAFT_154087</name>
</gene>
<feature type="domain" description="Formamidopyrimidine-DNA glycosylase catalytic" evidence="11">
    <location>
        <begin position="2"/>
        <end position="135"/>
    </location>
</feature>
<reference evidence="12 13" key="1">
    <citation type="journal article" date="2012" name="New Phytol.">
        <title>Insight into trade-off between wood decay and parasitism from the genome of a fungal forest pathogen.</title>
        <authorList>
            <person name="Olson A."/>
            <person name="Aerts A."/>
            <person name="Asiegbu F."/>
            <person name="Belbahri L."/>
            <person name="Bouzid O."/>
            <person name="Broberg A."/>
            <person name="Canback B."/>
            <person name="Coutinho P.M."/>
            <person name="Cullen D."/>
            <person name="Dalman K."/>
            <person name="Deflorio G."/>
            <person name="van Diepen L.T."/>
            <person name="Dunand C."/>
            <person name="Duplessis S."/>
            <person name="Durling M."/>
            <person name="Gonthier P."/>
            <person name="Grimwood J."/>
            <person name="Fossdal C.G."/>
            <person name="Hansson D."/>
            <person name="Henrissat B."/>
            <person name="Hietala A."/>
            <person name="Himmelstrand K."/>
            <person name="Hoffmeister D."/>
            <person name="Hogberg N."/>
            <person name="James T.Y."/>
            <person name="Karlsson M."/>
            <person name="Kohler A."/>
            <person name="Kues U."/>
            <person name="Lee Y.H."/>
            <person name="Lin Y.C."/>
            <person name="Lind M."/>
            <person name="Lindquist E."/>
            <person name="Lombard V."/>
            <person name="Lucas S."/>
            <person name="Lunden K."/>
            <person name="Morin E."/>
            <person name="Murat C."/>
            <person name="Park J."/>
            <person name="Raffaello T."/>
            <person name="Rouze P."/>
            <person name="Salamov A."/>
            <person name="Schmutz J."/>
            <person name="Solheim H."/>
            <person name="Stahlberg J."/>
            <person name="Velez H."/>
            <person name="de Vries R.P."/>
            <person name="Wiebenga A."/>
            <person name="Woodward S."/>
            <person name="Yakovlev I."/>
            <person name="Garbelotto M."/>
            <person name="Martin F."/>
            <person name="Grigoriev I.V."/>
            <person name="Stenlid J."/>
        </authorList>
    </citation>
    <scope>NUCLEOTIDE SEQUENCE [LARGE SCALE GENOMIC DNA]</scope>
    <source>
        <strain evidence="12 13">TC 32-1</strain>
    </source>
</reference>
<dbReference type="Proteomes" id="UP000030671">
    <property type="component" value="Unassembled WGS sequence"/>
</dbReference>
<dbReference type="PROSITE" id="PS51068">
    <property type="entry name" value="FPG_CAT"/>
    <property type="match status" value="1"/>
</dbReference>
<dbReference type="SMART" id="SM01232">
    <property type="entry name" value="H2TH"/>
    <property type="match status" value="1"/>
</dbReference>
<dbReference type="SUPFAM" id="SSF46946">
    <property type="entry name" value="S13-like H2TH domain"/>
    <property type="match status" value="1"/>
</dbReference>
<dbReference type="InterPro" id="IPR035937">
    <property type="entry name" value="FPG_N"/>
</dbReference>
<evidence type="ECO:0000256" key="10">
    <source>
        <dbReference type="SAM" id="MobiDB-lite"/>
    </source>
</evidence>
<feature type="region of interest" description="Disordered" evidence="10">
    <location>
        <begin position="287"/>
        <end position="326"/>
    </location>
</feature>
<evidence type="ECO:0000256" key="2">
    <source>
        <dbReference type="ARBA" id="ARBA00009409"/>
    </source>
</evidence>
<evidence type="ECO:0000256" key="3">
    <source>
        <dbReference type="ARBA" id="ARBA00022763"/>
    </source>
</evidence>
<accession>W4KPH0</accession>
<dbReference type="AlphaFoldDB" id="W4KPH0"/>
<dbReference type="GO" id="GO:0003906">
    <property type="term" value="F:DNA-(apurinic or apyrimidinic site) endonuclease activity"/>
    <property type="evidence" value="ECO:0007669"/>
    <property type="project" value="InterPro"/>
</dbReference>
<dbReference type="GeneID" id="20667472"/>
<sequence length="326" mass="36602">MPELPEVERAAALVRTLALNKKIEKVLTSEDALIFSGISHQEFAKELVGRTIANVGRYGKVFYFELDGKGRMPVFHFGMTGTLQVKGEAPTYYKGGLRKVSTEWPPRFMKFILHISSPSSEVVTEIAYSDARRLGRIRLVTSPFNEPPISTMGFDPILSMPGIDGFKKVVIKRSCPIKSLLLNQSFSAGIGNWVADEVLYHSRVHPEQRCNTLSEDQLIALHHQIIEVCRIAVEANADDAKFPQDWLFKHRWSSGELATIKWITVGGRTSAYVAELQHLPNDLTPLPDSDADAVVQTTRRKRKESASKTLRGSKIRESKRVKTSRQ</sequence>
<evidence type="ECO:0000256" key="8">
    <source>
        <dbReference type="ARBA" id="ARBA00023268"/>
    </source>
</evidence>
<dbReference type="Gene3D" id="1.10.8.50">
    <property type="match status" value="1"/>
</dbReference>
<dbReference type="RefSeq" id="XP_009541575.1">
    <property type="nucleotide sequence ID" value="XM_009543280.1"/>
</dbReference>
<organism evidence="12 13">
    <name type="scientific">Heterobasidion irregulare (strain TC 32-1)</name>
    <dbReference type="NCBI Taxonomy" id="747525"/>
    <lineage>
        <taxon>Eukaryota</taxon>
        <taxon>Fungi</taxon>
        <taxon>Dikarya</taxon>
        <taxon>Basidiomycota</taxon>
        <taxon>Agaricomycotina</taxon>
        <taxon>Agaricomycetes</taxon>
        <taxon>Russulales</taxon>
        <taxon>Bondarzewiaceae</taxon>
        <taxon>Heterobasidion</taxon>
        <taxon>Heterobasidion annosum species complex</taxon>
    </lineage>
</organism>
<evidence type="ECO:0000313" key="13">
    <source>
        <dbReference type="Proteomes" id="UP000030671"/>
    </source>
</evidence>
<dbReference type="Pfam" id="PF01149">
    <property type="entry name" value="Fapy_DNA_glyco"/>
    <property type="match status" value="1"/>
</dbReference>
<dbReference type="KEGG" id="hir:HETIRDRAFT_154087"/>
<evidence type="ECO:0000256" key="6">
    <source>
        <dbReference type="ARBA" id="ARBA00023204"/>
    </source>
</evidence>
<dbReference type="InParanoid" id="W4KPH0"/>
<comment type="catalytic activity">
    <reaction evidence="1">
        <text>Hydrolysis of DNA containing ring-opened 7-methylguanine residues, releasing 2,6-diamino-4-hydroxy-5-(N-methyl)formamidopyrimidine.</text>
        <dbReference type="EC" id="3.2.2.23"/>
    </reaction>
</comment>
<dbReference type="EMBL" id="KI925454">
    <property type="protein sequence ID" value="ETW87707.1"/>
    <property type="molecule type" value="Genomic_DNA"/>
</dbReference>
<dbReference type="PANTHER" id="PTHR22993:SF9">
    <property type="entry name" value="FORMAMIDOPYRIMIDINE-DNA GLYCOSYLASE"/>
    <property type="match status" value="1"/>
</dbReference>
<dbReference type="eggNOG" id="ENOG502QVDB">
    <property type="taxonomic scope" value="Eukaryota"/>
</dbReference>
<evidence type="ECO:0000256" key="4">
    <source>
        <dbReference type="ARBA" id="ARBA00022801"/>
    </source>
</evidence>
<dbReference type="Pfam" id="PF06831">
    <property type="entry name" value="H2TH"/>
    <property type="match status" value="1"/>
</dbReference>